<dbReference type="PANTHER" id="PTHR43128:SF16">
    <property type="entry name" value="L-LACTATE DEHYDROGENASE"/>
    <property type="match status" value="1"/>
</dbReference>
<feature type="domain" description="Lactate/malate dehydrogenase N-terminal" evidence="12">
    <location>
        <begin position="2"/>
        <end position="140"/>
    </location>
</feature>
<evidence type="ECO:0000256" key="2">
    <source>
        <dbReference type="ARBA" id="ARBA00006054"/>
    </source>
</evidence>
<dbReference type="InterPro" id="IPR022383">
    <property type="entry name" value="Lactate/malate_DH_C"/>
</dbReference>
<comment type="pathway">
    <text evidence="1">Fermentation; pyruvate fermentation to lactate; (S)-lactate from pyruvate: step 1/1.</text>
</comment>
<feature type="domain" description="Lactate/malate dehydrogenase C-terminal" evidence="13">
    <location>
        <begin position="144"/>
        <end position="301"/>
    </location>
</feature>
<evidence type="ECO:0000259" key="13">
    <source>
        <dbReference type="Pfam" id="PF02866"/>
    </source>
</evidence>
<dbReference type="Pfam" id="PF02866">
    <property type="entry name" value="Ldh_1_C"/>
    <property type="match status" value="1"/>
</dbReference>
<evidence type="ECO:0000256" key="9">
    <source>
        <dbReference type="PIRSR" id="PIRSR000102-2"/>
    </source>
</evidence>
<dbReference type="GO" id="GO:0004459">
    <property type="term" value="F:L-lactate dehydrogenase (NAD+) activity"/>
    <property type="evidence" value="ECO:0007669"/>
    <property type="project" value="UniProtKB-UniRule"/>
</dbReference>
<dbReference type="GO" id="GO:0006096">
    <property type="term" value="P:glycolytic process"/>
    <property type="evidence" value="ECO:0007669"/>
    <property type="project" value="UniProtKB-UniRule"/>
</dbReference>
<feature type="binding site" evidence="9">
    <location>
        <position position="150"/>
    </location>
    <ligand>
        <name>substrate</name>
    </ligand>
</feature>
<protein>
    <recommendedName>
        <fullName evidence="3 7">L-lactate dehydrogenase</fullName>
        <ecNumber evidence="3 7">1.1.1.27</ecNumber>
    </recommendedName>
</protein>
<dbReference type="AlphaFoldDB" id="A0A2L2BR26"/>
<feature type="binding site" evidence="10">
    <location>
        <begin position="8"/>
        <end position="13"/>
    </location>
    <ligand>
        <name>NAD(+)</name>
        <dbReference type="ChEBI" id="CHEBI:57540"/>
    </ligand>
</feature>
<evidence type="ECO:0000313" key="15">
    <source>
        <dbReference type="Proteomes" id="UP000243077"/>
    </source>
</evidence>
<dbReference type="PIRSF" id="PIRSF000102">
    <property type="entry name" value="Lac_mal_DH"/>
    <property type="match status" value="1"/>
</dbReference>
<dbReference type="PRINTS" id="PR00086">
    <property type="entry name" value="LLDHDRGNASE"/>
</dbReference>
<dbReference type="SUPFAM" id="SSF51735">
    <property type="entry name" value="NAD(P)-binding Rossmann-fold domains"/>
    <property type="match status" value="1"/>
</dbReference>
<comment type="similarity">
    <text evidence="2">Belongs to the LDH/MDH superfamily. LDH family.</text>
</comment>
<name>A0A2L2BR26_9MICO</name>
<dbReference type="GO" id="GO:0006089">
    <property type="term" value="P:lactate metabolic process"/>
    <property type="evidence" value="ECO:0007669"/>
    <property type="project" value="TreeGrafter"/>
</dbReference>
<gene>
    <name evidence="14" type="ORF">C3B54_111155</name>
</gene>
<dbReference type="EMBL" id="CP026923">
    <property type="protein sequence ID" value="AVG24115.1"/>
    <property type="molecule type" value="Genomic_DNA"/>
</dbReference>
<dbReference type="UniPathway" id="UPA00554">
    <property type="reaction ID" value="UER00611"/>
</dbReference>
<evidence type="ECO:0000256" key="7">
    <source>
        <dbReference type="NCBIfam" id="TIGR01771"/>
    </source>
</evidence>
<evidence type="ECO:0000256" key="11">
    <source>
        <dbReference type="RuleBase" id="RU003369"/>
    </source>
</evidence>
<comment type="catalytic activity">
    <reaction evidence="6">
        <text>(S)-lactate + NAD(+) = pyruvate + NADH + H(+)</text>
        <dbReference type="Rhea" id="RHEA:23444"/>
        <dbReference type="ChEBI" id="CHEBI:15361"/>
        <dbReference type="ChEBI" id="CHEBI:15378"/>
        <dbReference type="ChEBI" id="CHEBI:16651"/>
        <dbReference type="ChEBI" id="CHEBI:57540"/>
        <dbReference type="ChEBI" id="CHEBI:57945"/>
        <dbReference type="EC" id="1.1.1.27"/>
    </reaction>
</comment>
<feature type="binding site" evidence="10">
    <location>
        <begin position="117"/>
        <end position="119"/>
    </location>
    <ligand>
        <name>NAD(+)</name>
        <dbReference type="ChEBI" id="CHEBI:57540"/>
    </ligand>
</feature>
<feature type="binding site" evidence="10">
    <location>
        <position position="94"/>
    </location>
    <ligand>
        <name>NAD(+)</name>
        <dbReference type="ChEBI" id="CHEBI:57540"/>
    </ligand>
</feature>
<keyword evidence="4 11" id="KW-0560">Oxidoreductase</keyword>
<dbReference type="InterPro" id="IPR001236">
    <property type="entry name" value="Lactate/malate_DH_N"/>
</dbReference>
<feature type="binding site" evidence="9">
    <location>
        <position position="87"/>
    </location>
    <ligand>
        <name>substrate</name>
    </ligand>
</feature>
<organism evidence="14 15">
    <name type="scientific">Pontimonas salivibrio</name>
    <dbReference type="NCBI Taxonomy" id="1159327"/>
    <lineage>
        <taxon>Bacteria</taxon>
        <taxon>Bacillati</taxon>
        <taxon>Actinomycetota</taxon>
        <taxon>Actinomycetes</taxon>
        <taxon>Micrococcales</taxon>
        <taxon>Microbacteriaceae</taxon>
        <taxon>Pontimonas</taxon>
    </lineage>
</organism>
<dbReference type="NCBIfam" id="TIGR01771">
    <property type="entry name" value="L-LDH-NAD"/>
    <property type="match status" value="1"/>
</dbReference>
<dbReference type="KEGG" id="psai:C3B54_111155"/>
<dbReference type="InterPro" id="IPR001557">
    <property type="entry name" value="L-lactate/malate_DH"/>
</dbReference>
<accession>A0A2L2BR26</accession>
<feature type="active site" description="Proton acceptor" evidence="8">
    <location>
        <position position="174"/>
    </location>
</feature>
<evidence type="ECO:0000256" key="4">
    <source>
        <dbReference type="ARBA" id="ARBA00023002"/>
    </source>
</evidence>
<feature type="binding site" evidence="10">
    <location>
        <position position="33"/>
    </location>
    <ligand>
        <name>NAD(+)</name>
        <dbReference type="ChEBI" id="CHEBI:57540"/>
    </ligand>
</feature>
<evidence type="ECO:0000256" key="6">
    <source>
        <dbReference type="ARBA" id="ARBA00049258"/>
    </source>
</evidence>
<dbReference type="EC" id="1.1.1.27" evidence="3 7"/>
<sequence>MTKVTIVGAGSVGTASAFALLHTQAVDEICLFDIDSDKVRAEVSDLAHAASVSSSVRIRGGHRPDVTGGSDVVVITAGANRSPGQTRLELAEKNTDLVVTIARDLLSHSPEAVIVVVTNPCDVVATVAQAALALPPSRVISSGTVLDTARLRSVLAARMAVSAQSVSASVLGEHGESQFVLWSEANISGVPVSLWQGPGGPLGDEEKEQIAKSVRDAGKDVIQGKGVTNWGIGQSVSRIVEAIVADEHQVLPVATVLNGYHDISGVAVSVPHLVNRHGAHPVAMWEMDLSERDLLTASAAQVGLSVAGLGVPPATG</sequence>
<reference evidence="14 15" key="1">
    <citation type="submission" date="2018-02" db="EMBL/GenBank/DDBJ databases">
        <title>Complete genome of the streamlined marine actinobacterium Pontimonas salivibrio CL-TW6 adapted to coastal planktonic lifestype.</title>
        <authorList>
            <person name="Cho B.C."/>
            <person name="Hardies S.C."/>
            <person name="Jang G.I."/>
            <person name="Hwang C.Y."/>
        </authorList>
    </citation>
    <scope>NUCLEOTIDE SEQUENCE [LARGE SCALE GENOMIC DNA]</scope>
    <source>
        <strain evidence="14 15">CL-TW6</strain>
    </source>
</reference>
<dbReference type="SUPFAM" id="SSF56327">
    <property type="entry name" value="LDH C-terminal domain-like"/>
    <property type="match status" value="1"/>
</dbReference>
<evidence type="ECO:0000256" key="3">
    <source>
        <dbReference type="ARBA" id="ARBA00012967"/>
    </source>
</evidence>
<feature type="binding site" evidence="9">
    <location>
        <position position="81"/>
    </location>
    <ligand>
        <name>substrate</name>
    </ligand>
</feature>
<feature type="binding site" evidence="9">
    <location>
        <position position="119"/>
    </location>
    <ligand>
        <name>substrate</name>
    </ligand>
</feature>
<keyword evidence="5 10" id="KW-0520">NAD</keyword>
<evidence type="ECO:0000256" key="10">
    <source>
        <dbReference type="PIRSR" id="PIRSR000102-3"/>
    </source>
</evidence>
<evidence type="ECO:0000313" key="14">
    <source>
        <dbReference type="EMBL" id="AVG24115.1"/>
    </source>
</evidence>
<evidence type="ECO:0000259" key="12">
    <source>
        <dbReference type="Pfam" id="PF00056"/>
    </source>
</evidence>
<evidence type="ECO:0000256" key="8">
    <source>
        <dbReference type="PIRSR" id="PIRSR000102-1"/>
    </source>
</evidence>
<dbReference type="Gene3D" id="3.40.50.720">
    <property type="entry name" value="NAD(P)-binding Rossmann-like Domain"/>
    <property type="match status" value="1"/>
</dbReference>
<evidence type="ECO:0000256" key="1">
    <source>
        <dbReference type="ARBA" id="ARBA00004843"/>
    </source>
</evidence>
<dbReference type="GO" id="GO:0005737">
    <property type="term" value="C:cytoplasm"/>
    <property type="evidence" value="ECO:0007669"/>
    <property type="project" value="UniProtKB-UniRule"/>
</dbReference>
<dbReference type="PANTHER" id="PTHR43128">
    <property type="entry name" value="L-2-HYDROXYCARBOXYLATE DEHYDROGENASE (NAD(P)(+))"/>
    <property type="match status" value="1"/>
</dbReference>
<proteinExistence type="inferred from homology"/>
<keyword evidence="15" id="KW-1185">Reference proteome</keyword>
<dbReference type="InterPro" id="IPR036291">
    <property type="entry name" value="NAD(P)-bd_dom_sf"/>
</dbReference>
<dbReference type="Proteomes" id="UP000243077">
    <property type="component" value="Chromosome"/>
</dbReference>
<evidence type="ECO:0000256" key="5">
    <source>
        <dbReference type="ARBA" id="ARBA00023027"/>
    </source>
</evidence>
<dbReference type="InterPro" id="IPR011304">
    <property type="entry name" value="L-lactate_DH"/>
</dbReference>
<dbReference type="RefSeq" id="WP_104913641.1">
    <property type="nucleotide sequence ID" value="NZ_CP026923.1"/>
</dbReference>
<dbReference type="OrthoDB" id="9802969at2"/>
<dbReference type="Pfam" id="PF00056">
    <property type="entry name" value="Ldh_1_N"/>
    <property type="match status" value="1"/>
</dbReference>
<dbReference type="InterPro" id="IPR015955">
    <property type="entry name" value="Lactate_DH/Glyco_Ohase_4_C"/>
</dbReference>
<dbReference type="Gene3D" id="3.90.110.10">
    <property type="entry name" value="Lactate dehydrogenase/glycoside hydrolase, family 4, C-terminal"/>
    <property type="match status" value="1"/>
</dbReference>